<dbReference type="OrthoDB" id="190846at2759"/>
<dbReference type="GO" id="GO:0006629">
    <property type="term" value="P:lipid metabolic process"/>
    <property type="evidence" value="ECO:0007669"/>
    <property type="project" value="InterPro"/>
</dbReference>
<dbReference type="SUPFAM" id="SSF53474">
    <property type="entry name" value="alpha/beta-Hydrolases"/>
    <property type="match status" value="1"/>
</dbReference>
<sequence length="462" mass="52676">MLGAALGLRLRVLRRRRRRRPRRRSRVAKEDPGREPVLLVSGMGGSVLHARRRSNPKFDLRVWVRILFADLDFKKYLWSRYNANTGYVESLDDDVEIAVPEDDHGLYAIDILDPSWFVELLHLSMVYHFHDMIDMLVDCGYEKGTTLFGYGYDFRQSNRIDKAMAGLRAKLETAYKTSGGKKVNIISHSMGGLLVRCFMSMNHDVFAKYVNKWICIASPFQGAPGCINDSLLTGLQFVYGFESFFFVSRWTMHQLLVECPSIYEMLPNPDFNWKEKPIIQVWRKNPEKDGIAELVLYEATDCVSLFEEALKNNEVLTYNGKTIALPFNMSVFKWATETRRILNTAQLPDTVSFYNIYGTSYDTPYDICYGSKTSPIGDMSEVCHTVPAYTYVDGDCTVPIESAMADGFSAKERVGVKADHRGLLCDENVFKLLKKWLGVSEINARHRLSKSKVVDLSPEGSC</sequence>
<dbReference type="EMBL" id="RWGY01000039">
    <property type="protein sequence ID" value="TVU08761.1"/>
    <property type="molecule type" value="Genomic_DNA"/>
</dbReference>
<dbReference type="Gene3D" id="3.40.50.1820">
    <property type="entry name" value="alpha/beta hydrolase"/>
    <property type="match status" value="1"/>
</dbReference>
<evidence type="ECO:0000313" key="2">
    <source>
        <dbReference type="Proteomes" id="UP000324897"/>
    </source>
</evidence>
<dbReference type="Proteomes" id="UP000324897">
    <property type="component" value="Chromosome 3"/>
</dbReference>
<protein>
    <recommendedName>
        <fullName evidence="3">Phospholipase A(1) LCAT3</fullName>
    </recommendedName>
</protein>
<dbReference type="Pfam" id="PF02450">
    <property type="entry name" value="LCAT"/>
    <property type="match status" value="1"/>
</dbReference>
<dbReference type="AlphaFoldDB" id="A0A5J9TDS3"/>
<proteinExistence type="predicted"/>
<evidence type="ECO:0008006" key="3">
    <source>
        <dbReference type="Google" id="ProtNLM"/>
    </source>
</evidence>
<name>A0A5J9TDS3_9POAL</name>
<dbReference type="PANTHER" id="PTHR11440">
    <property type="entry name" value="LECITHIN-CHOLESTEROL ACYLTRANSFERASE-RELATED"/>
    <property type="match status" value="1"/>
</dbReference>
<organism evidence="1 2">
    <name type="scientific">Eragrostis curvula</name>
    <name type="common">weeping love grass</name>
    <dbReference type="NCBI Taxonomy" id="38414"/>
    <lineage>
        <taxon>Eukaryota</taxon>
        <taxon>Viridiplantae</taxon>
        <taxon>Streptophyta</taxon>
        <taxon>Embryophyta</taxon>
        <taxon>Tracheophyta</taxon>
        <taxon>Spermatophyta</taxon>
        <taxon>Magnoliopsida</taxon>
        <taxon>Liliopsida</taxon>
        <taxon>Poales</taxon>
        <taxon>Poaceae</taxon>
        <taxon>PACMAD clade</taxon>
        <taxon>Chloridoideae</taxon>
        <taxon>Eragrostideae</taxon>
        <taxon>Eragrostidinae</taxon>
        <taxon>Eragrostis</taxon>
    </lineage>
</organism>
<comment type="caution">
    <text evidence="1">The sequence shown here is derived from an EMBL/GenBank/DDBJ whole genome shotgun (WGS) entry which is preliminary data.</text>
</comment>
<gene>
    <name evidence="1" type="ORF">EJB05_42173</name>
</gene>
<dbReference type="GO" id="GO:0008374">
    <property type="term" value="F:O-acyltransferase activity"/>
    <property type="evidence" value="ECO:0007669"/>
    <property type="project" value="InterPro"/>
</dbReference>
<accession>A0A5J9TDS3</accession>
<feature type="non-terminal residue" evidence="1">
    <location>
        <position position="1"/>
    </location>
</feature>
<dbReference type="InterPro" id="IPR003386">
    <property type="entry name" value="LACT/PDAT_acylTrfase"/>
</dbReference>
<reference evidence="1 2" key="1">
    <citation type="journal article" date="2019" name="Sci. Rep.">
        <title>A high-quality genome of Eragrostis curvula grass provides insights into Poaceae evolution and supports new strategies to enhance forage quality.</title>
        <authorList>
            <person name="Carballo J."/>
            <person name="Santos B.A.C.M."/>
            <person name="Zappacosta D."/>
            <person name="Garbus I."/>
            <person name="Selva J.P."/>
            <person name="Gallo C.A."/>
            <person name="Diaz A."/>
            <person name="Albertini E."/>
            <person name="Caccamo M."/>
            <person name="Echenique V."/>
        </authorList>
    </citation>
    <scope>NUCLEOTIDE SEQUENCE [LARGE SCALE GENOMIC DNA]</scope>
    <source>
        <strain evidence="2">cv. Victoria</strain>
        <tissue evidence="1">Leaf</tissue>
    </source>
</reference>
<dbReference type="Gramene" id="TVU08761">
    <property type="protein sequence ID" value="TVU08761"/>
    <property type="gene ID" value="EJB05_42173"/>
</dbReference>
<evidence type="ECO:0000313" key="1">
    <source>
        <dbReference type="EMBL" id="TVU08761.1"/>
    </source>
</evidence>
<dbReference type="InterPro" id="IPR029058">
    <property type="entry name" value="AB_hydrolase_fold"/>
</dbReference>
<keyword evidence="2" id="KW-1185">Reference proteome</keyword>